<dbReference type="AlphaFoldDB" id="A0A814ITB8"/>
<organism evidence="3 4">
    <name type="scientific">Adineta steineri</name>
    <dbReference type="NCBI Taxonomy" id="433720"/>
    <lineage>
        <taxon>Eukaryota</taxon>
        <taxon>Metazoa</taxon>
        <taxon>Spiralia</taxon>
        <taxon>Gnathifera</taxon>
        <taxon>Rotifera</taxon>
        <taxon>Eurotatoria</taxon>
        <taxon>Bdelloidea</taxon>
        <taxon>Adinetida</taxon>
        <taxon>Adinetidae</taxon>
        <taxon>Adineta</taxon>
    </lineage>
</organism>
<comment type="caution">
    <text evidence="3">The sequence shown here is derived from an EMBL/GenBank/DDBJ whole genome shotgun (WGS) entry which is preliminary data.</text>
</comment>
<accession>A0A814ITB8</accession>
<keyword evidence="2" id="KW-0472">Membrane</keyword>
<dbReference type="EMBL" id="CAJNOE010000187">
    <property type="protein sequence ID" value="CAF1026928.1"/>
    <property type="molecule type" value="Genomic_DNA"/>
</dbReference>
<reference evidence="3" key="1">
    <citation type="submission" date="2021-02" db="EMBL/GenBank/DDBJ databases">
        <authorList>
            <person name="Nowell W R."/>
        </authorList>
    </citation>
    <scope>NUCLEOTIDE SEQUENCE</scope>
</reference>
<feature type="region of interest" description="Disordered" evidence="1">
    <location>
        <begin position="375"/>
        <end position="412"/>
    </location>
</feature>
<dbReference type="Proteomes" id="UP000663860">
    <property type="component" value="Unassembled WGS sequence"/>
</dbReference>
<proteinExistence type="predicted"/>
<keyword evidence="2" id="KW-0812">Transmembrane</keyword>
<evidence type="ECO:0000313" key="4">
    <source>
        <dbReference type="Proteomes" id="UP000663860"/>
    </source>
</evidence>
<protein>
    <submittedName>
        <fullName evidence="3">Uncharacterized protein</fullName>
    </submittedName>
</protein>
<evidence type="ECO:0000256" key="2">
    <source>
        <dbReference type="SAM" id="Phobius"/>
    </source>
</evidence>
<evidence type="ECO:0000313" key="3">
    <source>
        <dbReference type="EMBL" id="CAF1026928.1"/>
    </source>
</evidence>
<feature type="transmembrane region" description="Helical" evidence="2">
    <location>
        <begin position="75"/>
        <end position="104"/>
    </location>
</feature>
<gene>
    <name evidence="3" type="ORF">IZO911_LOCUS19039</name>
</gene>
<feature type="transmembrane region" description="Helical" evidence="2">
    <location>
        <begin position="31"/>
        <end position="55"/>
    </location>
</feature>
<keyword evidence="2" id="KW-1133">Transmembrane helix</keyword>
<feature type="transmembrane region" description="Helical" evidence="2">
    <location>
        <begin position="154"/>
        <end position="175"/>
    </location>
</feature>
<name>A0A814ITB8_9BILA</name>
<sequence length="428" mass="49635">MTSNVNKLTDPSICSCFPNSYRYNIFSKIKWSTLSLGTALLIIIVYLSSGLHALIDVTSMTSSQSYNSEGVLWTIASSSSMIIFGWILVSIYFIVVLLIILLLCGIQLEKAWLLFLWSILMIFMLLADGVVTIFSLREHQHQNYRPLKEIKILFFVMIVRLIVSLCGIFVTVFHFRRLNKIQSDQLHQQKMLNRFNAESPMSSSYHDSSDRSVAMLNPTKFSDNDRYSTEIIPSVSLPRAKFSTMQQQQQGPTIFHTYNHQSEYIMHSYRKAINKYNNDFRYNVPLQEQKDTKEVSVDWHRQIQTKEEKTNDEPKTIDSVPDDILREKLRELTIHTETSSNNDESASAILSRKNFLKQQRDLIINKQRNERVQELEKETANARPQSAANVARKAMGQTNHPEKQITNDELEKRRIMAAKLRREVVDKQ</sequence>
<feature type="compositionally biased region" description="Basic and acidic residues" evidence="1">
    <location>
        <begin position="400"/>
        <end position="412"/>
    </location>
</feature>
<evidence type="ECO:0000256" key="1">
    <source>
        <dbReference type="SAM" id="MobiDB-lite"/>
    </source>
</evidence>
<feature type="transmembrane region" description="Helical" evidence="2">
    <location>
        <begin position="111"/>
        <end position="134"/>
    </location>
</feature>